<dbReference type="EC" id="3.5.1.28" evidence="2"/>
<evidence type="ECO:0000256" key="1">
    <source>
        <dbReference type="ARBA" id="ARBA00001561"/>
    </source>
</evidence>
<comment type="catalytic activity">
    <reaction evidence="1">
        <text>Hydrolyzes the link between N-acetylmuramoyl residues and L-amino acid residues in certain cell-wall glycopeptides.</text>
        <dbReference type="EC" id="3.5.1.28"/>
    </reaction>
</comment>
<dbReference type="PANTHER" id="PTHR30404">
    <property type="entry name" value="N-ACETYLMURAMOYL-L-ALANINE AMIDASE"/>
    <property type="match status" value="1"/>
</dbReference>
<feature type="chain" id="PRO_5003381105" description="N-acetylmuramoyl-L-alanine amidase" evidence="5">
    <location>
        <begin position="20"/>
        <end position="415"/>
    </location>
</feature>
<dbReference type="AlphaFoldDB" id="F8N779"/>
<keyword evidence="5" id="KW-0732">Signal</keyword>
<dbReference type="GO" id="GO:0009253">
    <property type="term" value="P:peptidoglycan catabolic process"/>
    <property type="evidence" value="ECO:0007669"/>
    <property type="project" value="InterPro"/>
</dbReference>
<feature type="compositionally biased region" description="Polar residues" evidence="4">
    <location>
        <begin position="290"/>
        <end position="301"/>
    </location>
</feature>
<dbReference type="OrthoDB" id="9806267at2"/>
<organism evidence="7 8">
    <name type="scientific">Hallella multisaccharivorax DSM 17128</name>
    <dbReference type="NCBI Taxonomy" id="688246"/>
    <lineage>
        <taxon>Bacteria</taxon>
        <taxon>Pseudomonadati</taxon>
        <taxon>Bacteroidota</taxon>
        <taxon>Bacteroidia</taxon>
        <taxon>Bacteroidales</taxon>
        <taxon>Prevotellaceae</taxon>
        <taxon>Hallella</taxon>
    </lineage>
</organism>
<gene>
    <name evidence="7" type="ORF">Premu_1997</name>
</gene>
<name>F8N779_9BACT</name>
<dbReference type="HOGENOM" id="CLU_014322_4_5_10"/>
<sequence>MRKIFTLIFFLLTLLHLEAARTFTVVVDAGHGGNDCGAKGLISYEKNLTLRYALALGAAIEQSCPDVRVIYTRRTDLFIPLHERADIANRNKANLFMSVHINALAGGRISHGFQSYTLGSGDRTGSRGIQENMEVAKRENSVIFMEKDYKTRYKGLENSAEGDIMFELIADKNRERSVEFSRILQREVCRATGRENGGAHQNNLAVLRLTSMPAVLLELGFITTPDEENYLNTDSALNAYTKGIVSAFKIYKQRFGGTDINIPYKDTDNDSSRPQVPEVNDADKPAPVKTNATPQHRSLTANEIKPRKDREIKPKKETKTQIDRNEPVFKIQIFAGRQKLEENSPLFKGLDNYDNFIDGGIVRYTYGASNNYNEIKRLRTTILDKFPDCFIIAMKGGKIMDVNEAIREYLNNKKK</sequence>
<evidence type="ECO:0000259" key="6">
    <source>
        <dbReference type="SMART" id="SM00646"/>
    </source>
</evidence>
<reference evidence="8" key="1">
    <citation type="journal article" date="2011" name="Stand. Genomic Sci.">
        <title>Non-contiguous finished genome sequence of the opportunistic oral pathogen Prevotella multisaccharivorax type strain (PPPA20).</title>
        <authorList>
            <person name="Pati A."/>
            <person name="Gronow S."/>
            <person name="Lu M."/>
            <person name="Lapidus A."/>
            <person name="Nolan M."/>
            <person name="Lucas S."/>
            <person name="Hammon N."/>
            <person name="Deshpande S."/>
            <person name="Cheng J.F."/>
            <person name="Tapia R."/>
            <person name="Han C."/>
            <person name="Goodwin L."/>
            <person name="Pitluck S."/>
            <person name="Liolios K."/>
            <person name="Pagani I."/>
            <person name="Mavromatis K."/>
            <person name="Mikhailova N."/>
            <person name="Huntemann M."/>
            <person name="Chen A."/>
            <person name="Palaniappan K."/>
            <person name="Land M."/>
            <person name="Hauser L."/>
            <person name="Detter J.C."/>
            <person name="Brambilla E.M."/>
            <person name="Rohde M."/>
            <person name="Goker M."/>
            <person name="Woyke T."/>
            <person name="Bristow J."/>
            <person name="Eisen J.A."/>
            <person name="Markowitz V."/>
            <person name="Hugenholtz P."/>
            <person name="Kyrpides N.C."/>
            <person name="Klenk H.P."/>
            <person name="Ivanova N."/>
        </authorList>
    </citation>
    <scope>NUCLEOTIDE SEQUENCE [LARGE SCALE GENOMIC DNA]</scope>
    <source>
        <strain evidence="8">DSM 17128</strain>
    </source>
</reference>
<proteinExistence type="predicted"/>
<dbReference type="GO" id="GO:0030288">
    <property type="term" value="C:outer membrane-bounded periplasmic space"/>
    <property type="evidence" value="ECO:0007669"/>
    <property type="project" value="TreeGrafter"/>
</dbReference>
<dbReference type="Proteomes" id="UP000002772">
    <property type="component" value="Unassembled WGS sequence"/>
</dbReference>
<dbReference type="SUPFAM" id="SSF53187">
    <property type="entry name" value="Zn-dependent exopeptidases"/>
    <property type="match status" value="1"/>
</dbReference>
<dbReference type="RefSeq" id="WP_007574923.1">
    <property type="nucleotide sequence ID" value="NZ_BPTS01000002.1"/>
</dbReference>
<dbReference type="PANTHER" id="PTHR30404:SF0">
    <property type="entry name" value="N-ACETYLMURAMOYL-L-ALANINE AMIDASE AMIC"/>
    <property type="match status" value="1"/>
</dbReference>
<dbReference type="eggNOG" id="COG0860">
    <property type="taxonomic scope" value="Bacteria"/>
</dbReference>
<accession>F8N779</accession>
<dbReference type="EMBL" id="GL945017">
    <property type="protein sequence ID" value="EGN57395.1"/>
    <property type="molecule type" value="Genomic_DNA"/>
</dbReference>
<dbReference type="Pfam" id="PF01520">
    <property type="entry name" value="Amidase_3"/>
    <property type="match status" value="1"/>
</dbReference>
<dbReference type="InterPro" id="IPR050695">
    <property type="entry name" value="N-acetylmuramoyl_amidase_3"/>
</dbReference>
<keyword evidence="8" id="KW-1185">Reference proteome</keyword>
<protein>
    <recommendedName>
        <fullName evidence="2">N-acetylmuramoyl-L-alanine amidase</fullName>
        <ecNumber evidence="2">3.5.1.28</ecNumber>
    </recommendedName>
</protein>
<evidence type="ECO:0000256" key="4">
    <source>
        <dbReference type="SAM" id="MobiDB-lite"/>
    </source>
</evidence>
<dbReference type="FunFam" id="3.40.630.40:FF:000005">
    <property type="entry name" value="N-acetylmuramoyl-L-alanine amidase (AmiA)"/>
    <property type="match status" value="1"/>
</dbReference>
<evidence type="ECO:0000256" key="3">
    <source>
        <dbReference type="ARBA" id="ARBA00022801"/>
    </source>
</evidence>
<dbReference type="GO" id="GO:0008745">
    <property type="term" value="F:N-acetylmuramoyl-L-alanine amidase activity"/>
    <property type="evidence" value="ECO:0007669"/>
    <property type="project" value="UniProtKB-EC"/>
</dbReference>
<feature type="region of interest" description="Disordered" evidence="4">
    <location>
        <begin position="263"/>
        <end position="305"/>
    </location>
</feature>
<keyword evidence="3 7" id="KW-0378">Hydrolase</keyword>
<dbReference type="STRING" id="688246.Premu_1997"/>
<dbReference type="SMART" id="SM00646">
    <property type="entry name" value="Ami_3"/>
    <property type="match status" value="1"/>
</dbReference>
<dbReference type="CDD" id="cd02696">
    <property type="entry name" value="MurNAc-LAA"/>
    <property type="match status" value="1"/>
</dbReference>
<feature type="domain" description="MurNAc-LAA" evidence="6">
    <location>
        <begin position="85"/>
        <end position="249"/>
    </location>
</feature>
<dbReference type="Gene3D" id="3.40.630.40">
    <property type="entry name" value="Zn-dependent exopeptidases"/>
    <property type="match status" value="1"/>
</dbReference>
<evidence type="ECO:0000256" key="2">
    <source>
        <dbReference type="ARBA" id="ARBA00011901"/>
    </source>
</evidence>
<dbReference type="InterPro" id="IPR002508">
    <property type="entry name" value="MurNAc-LAA_cat"/>
</dbReference>
<evidence type="ECO:0000313" key="7">
    <source>
        <dbReference type="EMBL" id="EGN57395.1"/>
    </source>
</evidence>
<feature type="signal peptide" evidence="5">
    <location>
        <begin position="1"/>
        <end position="19"/>
    </location>
</feature>
<evidence type="ECO:0000313" key="8">
    <source>
        <dbReference type="Proteomes" id="UP000002772"/>
    </source>
</evidence>
<evidence type="ECO:0000256" key="5">
    <source>
        <dbReference type="SAM" id="SignalP"/>
    </source>
</evidence>